<dbReference type="SUPFAM" id="SSF55729">
    <property type="entry name" value="Acyl-CoA N-acyltransferases (Nat)"/>
    <property type="match status" value="1"/>
</dbReference>
<keyword evidence="2" id="KW-1185">Reference proteome</keyword>
<evidence type="ECO:0008006" key="3">
    <source>
        <dbReference type="Google" id="ProtNLM"/>
    </source>
</evidence>
<comment type="caution">
    <text evidence="1">The sequence shown here is derived from an EMBL/GenBank/DDBJ whole genome shotgun (WGS) entry which is preliminary data.</text>
</comment>
<dbReference type="Proteomes" id="UP001500200">
    <property type="component" value="Unassembled WGS sequence"/>
</dbReference>
<dbReference type="EMBL" id="BAABKK010000038">
    <property type="protein sequence ID" value="GAA5202004.1"/>
    <property type="molecule type" value="Genomic_DNA"/>
</dbReference>
<name>A0ABP9SSJ4_9MICC</name>
<evidence type="ECO:0000313" key="2">
    <source>
        <dbReference type="Proteomes" id="UP001500200"/>
    </source>
</evidence>
<protein>
    <recommendedName>
        <fullName evidence="3">N-acetyltransferase domain-containing protein</fullName>
    </recommendedName>
</protein>
<evidence type="ECO:0000313" key="1">
    <source>
        <dbReference type="EMBL" id="GAA5202004.1"/>
    </source>
</evidence>
<reference evidence="2" key="1">
    <citation type="journal article" date="2019" name="Int. J. Syst. Evol. Microbiol.">
        <title>The Global Catalogue of Microorganisms (GCM) 10K type strain sequencing project: providing services to taxonomists for standard genome sequencing and annotation.</title>
        <authorList>
            <consortium name="The Broad Institute Genomics Platform"/>
            <consortium name="The Broad Institute Genome Sequencing Center for Infectious Disease"/>
            <person name="Wu L."/>
            <person name="Ma J."/>
        </authorList>
    </citation>
    <scope>NUCLEOTIDE SEQUENCE [LARGE SCALE GENOMIC DNA]</scope>
    <source>
        <strain evidence="2">JCM 18514</strain>
    </source>
</reference>
<accession>A0ABP9SSJ4</accession>
<proteinExistence type="predicted"/>
<gene>
    <name evidence="1" type="ORF">GCM10023346_47770</name>
</gene>
<dbReference type="InterPro" id="IPR016181">
    <property type="entry name" value="Acyl_CoA_acyltransferase"/>
</dbReference>
<organism evidence="1 2">
    <name type="scientific">Arthrobacter gyeryongensis</name>
    <dbReference type="NCBI Taxonomy" id="1650592"/>
    <lineage>
        <taxon>Bacteria</taxon>
        <taxon>Bacillati</taxon>
        <taxon>Actinomycetota</taxon>
        <taxon>Actinomycetes</taxon>
        <taxon>Micrococcales</taxon>
        <taxon>Micrococcaceae</taxon>
        <taxon>Arthrobacter</taxon>
    </lineage>
</organism>
<sequence>MPEDRLVEQWNAALYLSGEDDDEQIIGNAHIVRCRISDPRVFDLLDALDGDLSAVASVVLDPVSGEPTGPVEDMLQGFGENFLIIDRVEMLPGWRGRGLGRWFAAEVIEVLSDGGTFVATYASPMDESEGTERRRVESKLKGVWGDIGFEPVSGNVMVLDLSLVTLSNKLEELRSGFGAQ</sequence>